<gene>
    <name evidence="10" type="ORF">BLA29_012147</name>
</gene>
<feature type="region of interest" description="Disordered" evidence="8">
    <location>
        <begin position="62"/>
        <end position="90"/>
    </location>
</feature>
<proteinExistence type="inferred from homology"/>
<dbReference type="InterPro" id="IPR021990">
    <property type="entry name" value="Mediator_Med12_LCEWAV"/>
</dbReference>
<evidence type="ECO:0000256" key="3">
    <source>
        <dbReference type="ARBA" id="ARBA00022491"/>
    </source>
</evidence>
<feature type="compositionally biased region" description="Low complexity" evidence="8">
    <location>
        <begin position="73"/>
        <end position="90"/>
    </location>
</feature>
<keyword evidence="4" id="KW-0805">Transcription regulation</keyword>
<dbReference type="AlphaFoldDB" id="A0A1Y3ARP7"/>
<evidence type="ECO:0000259" key="9">
    <source>
        <dbReference type="Pfam" id="PF12145"/>
    </source>
</evidence>
<accession>A0A1Y3ARP7</accession>
<dbReference type="Proteomes" id="UP000194236">
    <property type="component" value="Unassembled WGS sequence"/>
</dbReference>
<protein>
    <recommendedName>
        <fullName evidence="9">Mediator complex subunit Med12 LCEWAV-domain domain-containing protein</fullName>
    </recommendedName>
</protein>
<comment type="similarity">
    <text evidence="2">Belongs to the Mediator complex subunit 12 family.</text>
</comment>
<evidence type="ECO:0000256" key="7">
    <source>
        <dbReference type="ARBA" id="ARBA00023242"/>
    </source>
</evidence>
<evidence type="ECO:0000256" key="5">
    <source>
        <dbReference type="ARBA" id="ARBA00023159"/>
    </source>
</evidence>
<evidence type="ECO:0000256" key="6">
    <source>
        <dbReference type="ARBA" id="ARBA00023163"/>
    </source>
</evidence>
<dbReference type="Pfam" id="PF12145">
    <property type="entry name" value="Med12-LCEWAV"/>
    <property type="match status" value="1"/>
</dbReference>
<evidence type="ECO:0000256" key="2">
    <source>
        <dbReference type="ARBA" id="ARBA00010289"/>
    </source>
</evidence>
<evidence type="ECO:0000313" key="11">
    <source>
        <dbReference type="Proteomes" id="UP000194236"/>
    </source>
</evidence>
<evidence type="ECO:0000313" key="10">
    <source>
        <dbReference type="EMBL" id="OTF71121.1"/>
    </source>
</evidence>
<organism evidence="10 11">
    <name type="scientific">Euroglyphus maynei</name>
    <name type="common">Mayne's house dust mite</name>
    <dbReference type="NCBI Taxonomy" id="6958"/>
    <lineage>
        <taxon>Eukaryota</taxon>
        <taxon>Metazoa</taxon>
        <taxon>Ecdysozoa</taxon>
        <taxon>Arthropoda</taxon>
        <taxon>Chelicerata</taxon>
        <taxon>Arachnida</taxon>
        <taxon>Acari</taxon>
        <taxon>Acariformes</taxon>
        <taxon>Sarcoptiformes</taxon>
        <taxon>Astigmata</taxon>
        <taxon>Psoroptidia</taxon>
        <taxon>Analgoidea</taxon>
        <taxon>Pyroglyphidae</taxon>
        <taxon>Pyroglyphinae</taxon>
        <taxon>Euroglyphus</taxon>
    </lineage>
</organism>
<keyword evidence="3" id="KW-0678">Repressor</keyword>
<feature type="domain" description="Mediator complex subunit Med12 LCEWAV-domain" evidence="9">
    <location>
        <begin position="23"/>
        <end position="129"/>
    </location>
</feature>
<dbReference type="GO" id="GO:0005634">
    <property type="term" value="C:nucleus"/>
    <property type="evidence" value="ECO:0007669"/>
    <property type="project" value="UniProtKB-SubCell"/>
</dbReference>
<comment type="subcellular location">
    <subcellularLocation>
        <location evidence="1">Nucleus</location>
    </subcellularLocation>
</comment>
<reference evidence="10 11" key="1">
    <citation type="submission" date="2017-03" db="EMBL/GenBank/DDBJ databases">
        <title>Genome Survey of Euroglyphus maynei.</title>
        <authorList>
            <person name="Arlian L.G."/>
            <person name="Morgan M.S."/>
            <person name="Rider S.D."/>
        </authorList>
    </citation>
    <scope>NUCLEOTIDE SEQUENCE [LARGE SCALE GENOMIC DNA]</scope>
    <source>
        <strain evidence="10">Arlian Lab</strain>
        <tissue evidence="10">Whole body</tissue>
    </source>
</reference>
<keyword evidence="6" id="KW-0804">Transcription</keyword>
<feature type="non-terminal residue" evidence="10">
    <location>
        <position position="170"/>
    </location>
</feature>
<keyword evidence="5" id="KW-0010">Activator</keyword>
<dbReference type="EMBL" id="MUJZ01062478">
    <property type="protein sequence ID" value="OTF71121.1"/>
    <property type="molecule type" value="Genomic_DNA"/>
</dbReference>
<keyword evidence="7" id="KW-0539">Nucleus</keyword>
<evidence type="ECO:0000256" key="4">
    <source>
        <dbReference type="ARBA" id="ARBA00023015"/>
    </source>
</evidence>
<name>A0A1Y3ARP7_EURMA</name>
<evidence type="ECO:0000256" key="1">
    <source>
        <dbReference type="ARBA" id="ARBA00004123"/>
    </source>
</evidence>
<evidence type="ECO:0000256" key="8">
    <source>
        <dbReference type="SAM" id="MobiDB-lite"/>
    </source>
</evidence>
<keyword evidence="11" id="KW-1185">Reference proteome</keyword>
<comment type="caution">
    <text evidence="10">The sequence shown here is derived from an EMBL/GenBank/DDBJ whole genome shotgun (WGS) entry which is preliminary data.</text>
</comment>
<sequence>MFDPLSNNSNLNSNEQLGSNMFSINEDEDKLDEDLDKILQNIKAGQQSKDDQNDILLPDAIESDKEDETNDPNSVNTNSTSLSDLTNNNKNQLSDQINATSRHLLYTLHFPLPQDESFMHECNQRHILLYGVSKTKDEARHIVKKVTKEIQKLFNRKSSLDINDNGKVKK</sequence>
<dbReference type="OrthoDB" id="6424262at2759"/>